<proteinExistence type="predicted"/>
<keyword evidence="2" id="KW-0812">Transmembrane</keyword>
<dbReference type="EMBL" id="MF788070">
    <property type="protein sequence ID" value="AUF80424.1"/>
    <property type="molecule type" value="Genomic_DNA"/>
</dbReference>
<keyword evidence="3" id="KW-0614">Plasmid</keyword>
<feature type="region of interest" description="Disordered" evidence="1">
    <location>
        <begin position="168"/>
        <end position="218"/>
    </location>
</feature>
<name>A0A2H4ZGQ4_RAOOR</name>
<evidence type="ECO:0000313" key="3">
    <source>
        <dbReference type="EMBL" id="AUF80424.1"/>
    </source>
</evidence>
<feature type="transmembrane region" description="Helical" evidence="2">
    <location>
        <begin position="12"/>
        <end position="33"/>
    </location>
</feature>
<keyword evidence="2" id="KW-0472">Membrane</keyword>
<evidence type="ECO:0000256" key="2">
    <source>
        <dbReference type="SAM" id="Phobius"/>
    </source>
</evidence>
<dbReference type="AlphaFoldDB" id="A0A2H4ZGQ4"/>
<accession>A0A2H4ZGQ4</accession>
<evidence type="ECO:0000256" key="1">
    <source>
        <dbReference type="SAM" id="MobiDB-lite"/>
    </source>
</evidence>
<sequence length="326" mass="34775">MTPGSREAAINFIFSVSLTVFIYSNYFAAFIFLQASLRSPGLKHCCGSRSSVTHAGTLDDVKSLWDPQGITGAAPATSAGVSASAKPVSQARWYSDIQTLPDLSCYVTLPGPYPAVKLALKYKPRPKIAEGFIQRRLDTRMDGRLSAQLEAREAEGSHARMLFTPDEVAKDEGDTGNSPEAIKPAGDRIPTPVNATPPEKTPPAEASGNAPVTPQPATPAMRVTTVPLTRPRPVVPASGATAVAAATDVSAATSGGTAQELAQQPVEADQNMLPAGMNEDGVIEDMQAYDAWLEGEQIQRDMQRREEVNINHSRSEQDDIEIGGNF</sequence>
<keyword evidence="2" id="KW-1133">Transmembrane helix</keyword>
<reference evidence="3" key="1">
    <citation type="submission" date="2017-08" db="EMBL/GenBank/DDBJ databases">
        <title>Complete sequence of p23141-1.</title>
        <authorList>
            <person name="Feng J."/>
            <person name="Yin Z."/>
            <person name="Zeng L."/>
            <person name="Jiang X."/>
            <person name="Zhan Z."/>
            <person name="Luo W."/>
            <person name="Zhao Y."/>
            <person name="Zhou D."/>
        </authorList>
    </citation>
    <scope>NUCLEOTIDE SEQUENCE</scope>
    <source>
        <strain evidence="3">23141</strain>
        <plasmid evidence="3">p23141-2</plasmid>
    </source>
</reference>
<protein>
    <submittedName>
        <fullName evidence="3">IncF plasmid conjugative transfer protein TraD</fullName>
    </submittedName>
</protein>
<organism evidence="3">
    <name type="scientific">Raoultella ornithinolytica</name>
    <name type="common">Klebsiella ornithinolytica</name>
    <dbReference type="NCBI Taxonomy" id="54291"/>
    <lineage>
        <taxon>Bacteria</taxon>
        <taxon>Pseudomonadati</taxon>
        <taxon>Pseudomonadota</taxon>
        <taxon>Gammaproteobacteria</taxon>
        <taxon>Enterobacterales</taxon>
        <taxon>Enterobacteriaceae</taxon>
        <taxon>Klebsiella/Raoultella group</taxon>
        <taxon>Raoultella</taxon>
    </lineage>
</organism>
<geneLocation type="plasmid" evidence="3">
    <name>p23141-2</name>
</geneLocation>